<accession>A0A8S9GZG4</accession>
<name>A0A8S9GZG4_BRACR</name>
<evidence type="ECO:0000313" key="3">
    <source>
        <dbReference type="Proteomes" id="UP000712281"/>
    </source>
</evidence>
<gene>
    <name evidence="2" type="ORF">F2Q68_00033790</name>
</gene>
<dbReference type="Proteomes" id="UP000712281">
    <property type="component" value="Unassembled WGS sequence"/>
</dbReference>
<dbReference type="EMBL" id="QGKW02001988">
    <property type="protein sequence ID" value="KAF2551961.1"/>
    <property type="molecule type" value="Genomic_DNA"/>
</dbReference>
<evidence type="ECO:0000256" key="1">
    <source>
        <dbReference type="SAM" id="MobiDB-lite"/>
    </source>
</evidence>
<sequence>MKKKLVWLIMGRGQECILILKGANALFKVLGPLVDKTARYLKKGEVFELEKQEGGHELKEKEVGEDPDSQIQHKPWPVPLEMKATLSMWLQVLRLHDPRVLGCYSRREANRLGSMVEDEEAMSKAASSVEVVGVRLKHPYVVPATRW</sequence>
<dbReference type="AlphaFoldDB" id="A0A8S9GZG4"/>
<feature type="compositionally biased region" description="Basic and acidic residues" evidence="1">
    <location>
        <begin position="52"/>
        <end position="64"/>
    </location>
</feature>
<proteinExistence type="predicted"/>
<organism evidence="2 3">
    <name type="scientific">Brassica cretica</name>
    <name type="common">Mustard</name>
    <dbReference type="NCBI Taxonomy" id="69181"/>
    <lineage>
        <taxon>Eukaryota</taxon>
        <taxon>Viridiplantae</taxon>
        <taxon>Streptophyta</taxon>
        <taxon>Embryophyta</taxon>
        <taxon>Tracheophyta</taxon>
        <taxon>Spermatophyta</taxon>
        <taxon>Magnoliopsida</taxon>
        <taxon>eudicotyledons</taxon>
        <taxon>Gunneridae</taxon>
        <taxon>Pentapetalae</taxon>
        <taxon>rosids</taxon>
        <taxon>malvids</taxon>
        <taxon>Brassicales</taxon>
        <taxon>Brassicaceae</taxon>
        <taxon>Brassiceae</taxon>
        <taxon>Brassica</taxon>
    </lineage>
</organism>
<comment type="caution">
    <text evidence="2">The sequence shown here is derived from an EMBL/GenBank/DDBJ whole genome shotgun (WGS) entry which is preliminary data.</text>
</comment>
<reference evidence="2" key="1">
    <citation type="submission" date="2019-12" db="EMBL/GenBank/DDBJ databases">
        <title>Genome sequencing and annotation of Brassica cretica.</title>
        <authorList>
            <person name="Studholme D.J."/>
            <person name="Sarris P.F."/>
        </authorList>
    </citation>
    <scope>NUCLEOTIDE SEQUENCE</scope>
    <source>
        <strain evidence="2">PFS-001/15</strain>
        <tissue evidence="2">Leaf</tissue>
    </source>
</reference>
<protein>
    <submittedName>
        <fullName evidence="2">Uncharacterized protein</fullName>
    </submittedName>
</protein>
<evidence type="ECO:0000313" key="2">
    <source>
        <dbReference type="EMBL" id="KAF2551961.1"/>
    </source>
</evidence>
<feature type="region of interest" description="Disordered" evidence="1">
    <location>
        <begin position="52"/>
        <end position="74"/>
    </location>
</feature>